<proteinExistence type="predicted"/>
<keyword evidence="7 11" id="KW-1133">Transmembrane helix</keyword>
<keyword evidence="13" id="KW-1185">Reference proteome</keyword>
<comment type="caution">
    <text evidence="12">The sequence shown here is derived from an EMBL/GenBank/DDBJ whole genome shotgun (WGS) entry which is preliminary data.</text>
</comment>
<dbReference type="Pfam" id="PF02653">
    <property type="entry name" value="BPD_transp_2"/>
    <property type="match status" value="1"/>
</dbReference>
<dbReference type="RefSeq" id="WP_106714846.1">
    <property type="nucleotide sequence ID" value="NZ_JACHXT010000002.1"/>
</dbReference>
<feature type="transmembrane region" description="Helical" evidence="11">
    <location>
        <begin position="69"/>
        <end position="86"/>
    </location>
</feature>
<feature type="transmembrane region" description="Helical" evidence="11">
    <location>
        <begin position="12"/>
        <end position="30"/>
    </location>
</feature>
<name>A0A2P7AZ94_9HYPH</name>
<evidence type="ECO:0000256" key="2">
    <source>
        <dbReference type="ARBA" id="ARBA00011262"/>
    </source>
</evidence>
<sequence length="329" mass="34389">MTNFIRRLEFWDLLLLAASIAVIGYGIVFVPNFFSAFNLSQLAASASEKALLVLPMALLIIVREIDLSVASILALTSVLFGLMVQASVPLSLALPLTLLAGGILGAFNGYFVAYLGLPSLVVTLGTMAMYRGIGYILLGTGSINILPDPLLNFGIDNVPGTSIPQTILPFLILAPVFAVVLQKTSTGKRIYALGGNPLAALYSGIAVKRITAALFVSTGIICAIAGIVYTARLANARANNALGMELDVITIVLLGGVSVFGGKGKLTGVLLALVLLSVIRNLLALNQIGGDAQGMVIGLLLIGSLLFGNYSAPLLNWFIALPHPRKSKG</sequence>
<feature type="transmembrane region" description="Helical" evidence="11">
    <location>
        <begin position="295"/>
        <end position="319"/>
    </location>
</feature>
<dbReference type="GO" id="GO:0005886">
    <property type="term" value="C:plasma membrane"/>
    <property type="evidence" value="ECO:0007669"/>
    <property type="project" value="UniProtKB-SubCell"/>
</dbReference>
<comment type="function">
    <text evidence="9">Part of the ABC transporter complex LsrABCD involved in autoinducer 2 (AI-2) import. Probably responsible for the translocation of the substrate across the membrane.</text>
</comment>
<accession>A0A2P7AZ94</accession>
<evidence type="ECO:0000256" key="8">
    <source>
        <dbReference type="ARBA" id="ARBA00023136"/>
    </source>
</evidence>
<dbReference type="PANTHER" id="PTHR32196">
    <property type="entry name" value="ABC TRANSPORTER PERMEASE PROTEIN YPHD-RELATED-RELATED"/>
    <property type="match status" value="1"/>
</dbReference>
<feature type="transmembrane region" description="Helical" evidence="11">
    <location>
        <begin position="92"/>
        <end position="113"/>
    </location>
</feature>
<keyword evidence="5" id="KW-0997">Cell inner membrane</keyword>
<feature type="transmembrane region" description="Helical" evidence="11">
    <location>
        <begin position="163"/>
        <end position="181"/>
    </location>
</feature>
<dbReference type="EMBL" id="PGGN01000001">
    <property type="protein sequence ID" value="PSH59546.1"/>
    <property type="molecule type" value="Genomic_DNA"/>
</dbReference>
<dbReference type="CDD" id="cd06579">
    <property type="entry name" value="TM_PBP1_transp_AraH_like"/>
    <property type="match status" value="1"/>
</dbReference>
<evidence type="ECO:0000256" key="9">
    <source>
        <dbReference type="ARBA" id="ARBA00025439"/>
    </source>
</evidence>
<gene>
    <name evidence="12" type="ORF">CU100_01810</name>
</gene>
<evidence type="ECO:0000256" key="6">
    <source>
        <dbReference type="ARBA" id="ARBA00022692"/>
    </source>
</evidence>
<evidence type="ECO:0000256" key="4">
    <source>
        <dbReference type="ARBA" id="ARBA00022475"/>
    </source>
</evidence>
<feature type="transmembrane region" description="Helical" evidence="11">
    <location>
        <begin position="210"/>
        <end position="229"/>
    </location>
</feature>
<feature type="transmembrane region" description="Helical" evidence="11">
    <location>
        <begin position="241"/>
        <end position="262"/>
    </location>
</feature>
<comment type="subcellular location">
    <subcellularLocation>
        <location evidence="1">Cell membrane</location>
        <topology evidence="1">Multi-pass membrane protein</topology>
    </subcellularLocation>
</comment>
<evidence type="ECO:0000313" key="12">
    <source>
        <dbReference type="EMBL" id="PSH59546.1"/>
    </source>
</evidence>
<keyword evidence="8 11" id="KW-0472">Membrane</keyword>
<keyword evidence="4" id="KW-1003">Cell membrane</keyword>
<dbReference type="PANTHER" id="PTHR32196:SF71">
    <property type="entry name" value="AUTOINDUCER 2 IMPORT SYSTEM PERMEASE PROTEIN LSRD"/>
    <property type="match status" value="1"/>
</dbReference>
<dbReference type="Proteomes" id="UP000241158">
    <property type="component" value="Unassembled WGS sequence"/>
</dbReference>
<reference evidence="13" key="1">
    <citation type="submission" date="2017-11" db="EMBL/GenBank/DDBJ databases">
        <authorList>
            <person name="Kuznetsova I."/>
            <person name="Sazanova A."/>
            <person name="Chirak E."/>
            <person name="Safronova V."/>
            <person name="Willems A."/>
        </authorList>
    </citation>
    <scope>NUCLEOTIDE SEQUENCE [LARGE SCALE GENOMIC DNA]</scope>
    <source>
        <strain evidence="13">PEPV15</strain>
    </source>
</reference>
<dbReference type="AlphaFoldDB" id="A0A2P7AZ94"/>
<dbReference type="GO" id="GO:0022857">
    <property type="term" value="F:transmembrane transporter activity"/>
    <property type="evidence" value="ECO:0007669"/>
    <property type="project" value="InterPro"/>
</dbReference>
<feature type="transmembrane region" description="Helical" evidence="11">
    <location>
        <begin position="120"/>
        <end position="143"/>
    </location>
</feature>
<evidence type="ECO:0000256" key="1">
    <source>
        <dbReference type="ARBA" id="ARBA00004651"/>
    </source>
</evidence>
<organism evidence="12 13">
    <name type="scientific">Phyllobacterium endophyticum</name>
    <dbReference type="NCBI Taxonomy" id="1149773"/>
    <lineage>
        <taxon>Bacteria</taxon>
        <taxon>Pseudomonadati</taxon>
        <taxon>Pseudomonadota</taxon>
        <taxon>Alphaproteobacteria</taxon>
        <taxon>Hyphomicrobiales</taxon>
        <taxon>Phyllobacteriaceae</taxon>
        <taxon>Phyllobacterium</taxon>
    </lineage>
</organism>
<dbReference type="InterPro" id="IPR001851">
    <property type="entry name" value="ABC_transp_permease"/>
</dbReference>
<evidence type="ECO:0000256" key="7">
    <source>
        <dbReference type="ARBA" id="ARBA00022989"/>
    </source>
</evidence>
<evidence type="ECO:0000256" key="10">
    <source>
        <dbReference type="ARBA" id="ARBA00039381"/>
    </source>
</evidence>
<feature type="transmembrane region" description="Helical" evidence="11">
    <location>
        <begin position="42"/>
        <end position="62"/>
    </location>
</feature>
<keyword evidence="3" id="KW-0813">Transport</keyword>
<evidence type="ECO:0000313" key="13">
    <source>
        <dbReference type="Proteomes" id="UP000241158"/>
    </source>
</evidence>
<evidence type="ECO:0000256" key="3">
    <source>
        <dbReference type="ARBA" id="ARBA00022448"/>
    </source>
</evidence>
<dbReference type="OrthoDB" id="192433at2"/>
<comment type="subunit">
    <text evidence="2">The complex is composed of two ATP-binding proteins (LsrA), two transmembrane proteins (LsrC and LsrD) and a solute-binding protein (LsrB).</text>
</comment>
<evidence type="ECO:0000256" key="5">
    <source>
        <dbReference type="ARBA" id="ARBA00022519"/>
    </source>
</evidence>
<keyword evidence="6 11" id="KW-0812">Transmembrane</keyword>
<protein>
    <recommendedName>
        <fullName evidence="10">Autoinducer 2 import system permease protein LsrD</fullName>
    </recommendedName>
</protein>
<feature type="transmembrane region" description="Helical" evidence="11">
    <location>
        <begin position="269"/>
        <end position="289"/>
    </location>
</feature>
<evidence type="ECO:0000256" key="11">
    <source>
        <dbReference type="SAM" id="Phobius"/>
    </source>
</evidence>